<gene>
    <name evidence="2" type="ORF">RYX45_03765</name>
</gene>
<feature type="domain" description="Helicase Helix-turn-helix" evidence="1">
    <location>
        <begin position="256"/>
        <end position="345"/>
    </location>
</feature>
<evidence type="ECO:0000313" key="3">
    <source>
        <dbReference type="Proteomes" id="UP001285636"/>
    </source>
</evidence>
<accession>A0AAJ2KTK7</accession>
<dbReference type="Pfam" id="PF14493">
    <property type="entry name" value="HTH_40"/>
    <property type="match status" value="1"/>
</dbReference>
<evidence type="ECO:0000259" key="1">
    <source>
        <dbReference type="Pfam" id="PF14493"/>
    </source>
</evidence>
<comment type="caution">
    <text evidence="2">The sequence shown here is derived from an EMBL/GenBank/DDBJ whole genome shotgun (WGS) entry which is preliminary data.</text>
</comment>
<dbReference type="InterPro" id="IPR008308">
    <property type="entry name" value="YpbB-like"/>
</dbReference>
<dbReference type="Proteomes" id="UP001285636">
    <property type="component" value="Unassembled WGS sequence"/>
</dbReference>
<proteinExistence type="predicted"/>
<dbReference type="EMBL" id="JAWJAY010000001">
    <property type="protein sequence ID" value="MDV2884282.1"/>
    <property type="molecule type" value="Genomic_DNA"/>
</dbReference>
<dbReference type="InterPro" id="IPR029491">
    <property type="entry name" value="Helicase_HTH"/>
</dbReference>
<dbReference type="Gene3D" id="1.10.10.1390">
    <property type="entry name" value="ATP-dependent DNA helicase RecQ"/>
    <property type="match status" value="1"/>
</dbReference>
<dbReference type="AlphaFoldDB" id="A0AAJ2KTK7"/>
<name>A0AAJ2KTK7_ALKPS</name>
<dbReference type="RefSeq" id="WP_323465894.1">
    <property type="nucleotide sequence ID" value="NZ_CP144224.1"/>
</dbReference>
<organism evidence="2 3">
    <name type="scientific">Alkalihalophilus pseudofirmus</name>
    <name type="common">Bacillus pseudofirmus</name>
    <dbReference type="NCBI Taxonomy" id="79885"/>
    <lineage>
        <taxon>Bacteria</taxon>
        <taxon>Bacillati</taxon>
        <taxon>Bacillota</taxon>
        <taxon>Bacilli</taxon>
        <taxon>Bacillales</taxon>
        <taxon>Bacillaceae</taxon>
        <taxon>Alkalihalophilus</taxon>
    </lineage>
</organism>
<evidence type="ECO:0000313" key="2">
    <source>
        <dbReference type="EMBL" id="MDV2884282.1"/>
    </source>
</evidence>
<reference evidence="2" key="1">
    <citation type="submission" date="2023-10" db="EMBL/GenBank/DDBJ databases">
        <title>Screening of Alkalihalophilus pseudofirmusBZ-TG-HK211 and Its Alleviation of Salt Stress on Rapeseed Growth.</title>
        <authorList>
            <person name="Zhao B."/>
            <person name="Guo T."/>
        </authorList>
    </citation>
    <scope>NUCLEOTIDE SEQUENCE</scope>
    <source>
        <strain evidence="2">BZ-TG-HK211</strain>
    </source>
</reference>
<protein>
    <submittedName>
        <fullName evidence="2">Helix-turn-helix domain-containing protein</fullName>
    </submittedName>
</protein>
<dbReference type="PIRSF" id="PIRSF021350">
    <property type="entry name" value="UCP021350"/>
    <property type="match status" value="1"/>
</dbReference>
<sequence>MIIKYVIVLTVLKRFKGERTIYGAYHLLQGKKSAQTIQDGHYYSLLPYFGLFPKMKREEMNTMVDACMESGYLKPYDEDCYLITERGNKAIRDAFEEIQMIRHLNGFKYGRTGLLFWQRLTLFIQSLTQLLSQTSSFFPIIQDRAIQKWVKARMPNQKNKRMNVLRQLHIELKQLLERFPDRYALFIVLQLTTEKKVGYTSAQAAHTCGFNVEDAWIIHQAMLHEMLEEMEKNEKNFPVLQVFIERGSKSAGWTKSADQTARLIQQGHTLDQIATKRKLKRSTIEDHIIEIALQQPDFSIKPYVTEEIKHKIYAFMKEKGSSVKLRDIKEALGDEVSYFMIRLVLARKEE</sequence>